<sequence>MKKLVVINLGSTSTKIACFEDDRCVHSASLPHPAAEIQAFASNWDQYDYRKAAILDFLAQHDIRLKELDAFVSRGGHTQPIHSGVYRITEKMLEQSRSMKYGNHVSDLGVRLAYDLAPNKQTAFIVDSPCTDEYQPLARYSGLAELPRVSRFHVLNQKACARRYCADHGVEYADVNLVVVHMGGGTSVAAHRKGLLVDGNNGLDGDGPFSTDRTGELPVGALIDLCYSGKYTHAEMRRKIKGQGGMMSYVQDTDVKTIEEKALAGDEKYKNALDAMIYQTAQEIGKKAVVLKGDVNAILLTGGIAHSEYITGQIKDYVSFIAPVYVYPGEREMEALGTQSYYALIGKAEVFEV</sequence>
<dbReference type="EMBL" id="DXBV01000079">
    <property type="protein sequence ID" value="HIZ31170.1"/>
    <property type="molecule type" value="Genomic_DNA"/>
</dbReference>
<dbReference type="Proteomes" id="UP000824035">
    <property type="component" value="Unassembled WGS sequence"/>
</dbReference>
<evidence type="ECO:0000313" key="11">
    <source>
        <dbReference type="EMBL" id="HIZ31170.1"/>
    </source>
</evidence>
<keyword evidence="3 9" id="KW-0963">Cytoplasm</keyword>
<accession>A0A9D2E5G7</accession>
<keyword evidence="5 9" id="KW-0547">Nucleotide-binding</keyword>
<organism evidence="11 12">
    <name type="scientific">Candidatus Allofournierella merdipullorum</name>
    <dbReference type="NCBI Taxonomy" id="2838595"/>
    <lineage>
        <taxon>Bacteria</taxon>
        <taxon>Bacillati</taxon>
        <taxon>Bacillota</taxon>
        <taxon>Clostridia</taxon>
        <taxon>Eubacteriales</taxon>
        <taxon>Oscillospiraceae</taxon>
        <taxon>Allofournierella</taxon>
    </lineage>
</organism>
<evidence type="ECO:0000256" key="10">
    <source>
        <dbReference type="RuleBase" id="RU003835"/>
    </source>
</evidence>
<dbReference type="Gene3D" id="3.30.420.40">
    <property type="match status" value="2"/>
</dbReference>
<dbReference type="GO" id="GO:0005737">
    <property type="term" value="C:cytoplasm"/>
    <property type="evidence" value="ECO:0007669"/>
    <property type="project" value="UniProtKB-SubCell"/>
</dbReference>
<evidence type="ECO:0000256" key="3">
    <source>
        <dbReference type="ARBA" id="ARBA00022490"/>
    </source>
</evidence>
<dbReference type="InterPro" id="IPR011245">
    <property type="entry name" value="Butyrate_kin"/>
</dbReference>
<dbReference type="InterPro" id="IPR000890">
    <property type="entry name" value="Aliphatic_acid_kin_short-chain"/>
</dbReference>
<evidence type="ECO:0000256" key="8">
    <source>
        <dbReference type="ARBA" id="ARBA00048596"/>
    </source>
</evidence>
<evidence type="ECO:0000256" key="7">
    <source>
        <dbReference type="ARBA" id="ARBA00022840"/>
    </source>
</evidence>
<dbReference type="InterPro" id="IPR043129">
    <property type="entry name" value="ATPase_NBD"/>
</dbReference>
<reference evidence="11" key="1">
    <citation type="journal article" date="2021" name="PeerJ">
        <title>Extensive microbial diversity within the chicken gut microbiome revealed by metagenomics and culture.</title>
        <authorList>
            <person name="Gilroy R."/>
            <person name="Ravi A."/>
            <person name="Getino M."/>
            <person name="Pursley I."/>
            <person name="Horton D.L."/>
            <person name="Alikhan N.F."/>
            <person name="Baker D."/>
            <person name="Gharbi K."/>
            <person name="Hall N."/>
            <person name="Watson M."/>
            <person name="Adriaenssens E.M."/>
            <person name="Foster-Nyarko E."/>
            <person name="Jarju S."/>
            <person name="Secka A."/>
            <person name="Antonio M."/>
            <person name="Oren A."/>
            <person name="Chaudhuri R.R."/>
            <person name="La Ragione R."/>
            <person name="Hildebrand F."/>
            <person name="Pallen M.J."/>
        </authorList>
    </citation>
    <scope>NUCLEOTIDE SEQUENCE</scope>
    <source>
        <strain evidence="11">ChiGjej4B4-18154</strain>
    </source>
</reference>
<dbReference type="NCBIfam" id="TIGR02707">
    <property type="entry name" value="butyr_kinase"/>
    <property type="match status" value="1"/>
</dbReference>
<dbReference type="InterPro" id="IPR023865">
    <property type="entry name" value="Aliphatic_acid_kinase_CS"/>
</dbReference>
<comment type="catalytic activity">
    <reaction evidence="8 9">
        <text>butanoate + ATP = butanoyl phosphate + ADP</text>
        <dbReference type="Rhea" id="RHEA:13585"/>
        <dbReference type="ChEBI" id="CHEBI:17968"/>
        <dbReference type="ChEBI" id="CHEBI:30616"/>
        <dbReference type="ChEBI" id="CHEBI:58079"/>
        <dbReference type="ChEBI" id="CHEBI:456216"/>
        <dbReference type="EC" id="2.7.2.7"/>
    </reaction>
</comment>
<dbReference type="Pfam" id="PF00871">
    <property type="entry name" value="Acetate_kinase"/>
    <property type="match status" value="1"/>
</dbReference>
<reference evidence="11" key="2">
    <citation type="submission" date="2021-04" db="EMBL/GenBank/DDBJ databases">
        <authorList>
            <person name="Gilroy R."/>
        </authorList>
    </citation>
    <scope>NUCLEOTIDE SEQUENCE</scope>
    <source>
        <strain evidence="11">ChiGjej4B4-18154</strain>
    </source>
</reference>
<dbReference type="EC" id="2.7.2.7" evidence="9"/>
<comment type="caution">
    <text evidence="11">The sequence shown here is derived from an EMBL/GenBank/DDBJ whole genome shotgun (WGS) entry which is preliminary data.</text>
</comment>
<keyword evidence="4 9" id="KW-0808">Transferase</keyword>
<name>A0A9D2E5G7_9FIRM</name>
<comment type="similarity">
    <text evidence="2 9 10">Belongs to the acetokinase family.</text>
</comment>
<keyword evidence="7 9" id="KW-0067">ATP-binding</keyword>
<dbReference type="GO" id="GO:0047761">
    <property type="term" value="F:butyrate kinase activity"/>
    <property type="evidence" value="ECO:0007669"/>
    <property type="project" value="UniProtKB-UniRule"/>
</dbReference>
<dbReference type="GO" id="GO:0005524">
    <property type="term" value="F:ATP binding"/>
    <property type="evidence" value="ECO:0007669"/>
    <property type="project" value="UniProtKB-KW"/>
</dbReference>
<dbReference type="PANTHER" id="PTHR21060:SF3">
    <property type="entry name" value="BUTYRATE KINASE 2-RELATED"/>
    <property type="match status" value="1"/>
</dbReference>
<evidence type="ECO:0000256" key="2">
    <source>
        <dbReference type="ARBA" id="ARBA00008748"/>
    </source>
</evidence>
<evidence type="ECO:0000256" key="1">
    <source>
        <dbReference type="ARBA" id="ARBA00004496"/>
    </source>
</evidence>
<protein>
    <recommendedName>
        <fullName evidence="9">Probable butyrate kinase</fullName>
        <shortName evidence="9">BK</shortName>
        <ecNumber evidence="9">2.7.2.7</ecNumber>
    </recommendedName>
    <alternativeName>
        <fullName evidence="9">Branched-chain carboxylic acid kinase</fullName>
    </alternativeName>
</protein>
<evidence type="ECO:0000256" key="5">
    <source>
        <dbReference type="ARBA" id="ARBA00022741"/>
    </source>
</evidence>
<dbReference type="PROSITE" id="PS01075">
    <property type="entry name" value="ACETATE_KINASE_1"/>
    <property type="match status" value="1"/>
</dbReference>
<dbReference type="GO" id="GO:0008776">
    <property type="term" value="F:acetate kinase activity"/>
    <property type="evidence" value="ECO:0007669"/>
    <property type="project" value="TreeGrafter"/>
</dbReference>
<dbReference type="PRINTS" id="PR00471">
    <property type="entry name" value="ACETATEKNASE"/>
</dbReference>
<evidence type="ECO:0000313" key="12">
    <source>
        <dbReference type="Proteomes" id="UP000824035"/>
    </source>
</evidence>
<comment type="subcellular location">
    <subcellularLocation>
        <location evidence="1 9">Cytoplasm</location>
    </subcellularLocation>
</comment>
<evidence type="ECO:0000256" key="9">
    <source>
        <dbReference type="HAMAP-Rule" id="MF_00542"/>
    </source>
</evidence>
<evidence type="ECO:0000256" key="6">
    <source>
        <dbReference type="ARBA" id="ARBA00022777"/>
    </source>
</evidence>
<dbReference type="PROSITE" id="PS01076">
    <property type="entry name" value="ACETATE_KINASE_2"/>
    <property type="match status" value="1"/>
</dbReference>
<dbReference type="PANTHER" id="PTHR21060">
    <property type="entry name" value="ACETATE KINASE"/>
    <property type="match status" value="1"/>
</dbReference>
<dbReference type="PIRSF" id="PIRSF036458">
    <property type="entry name" value="Butyrate_kin"/>
    <property type="match status" value="1"/>
</dbReference>
<keyword evidence="6 9" id="KW-0418">Kinase</keyword>
<dbReference type="GO" id="GO:0006083">
    <property type="term" value="P:acetate metabolic process"/>
    <property type="evidence" value="ECO:0007669"/>
    <property type="project" value="TreeGrafter"/>
</dbReference>
<evidence type="ECO:0000256" key="4">
    <source>
        <dbReference type="ARBA" id="ARBA00022679"/>
    </source>
</evidence>
<dbReference type="CDD" id="cd24011">
    <property type="entry name" value="ASKHA_NBD_BK"/>
    <property type="match status" value="1"/>
</dbReference>
<dbReference type="NCBIfam" id="NF002834">
    <property type="entry name" value="PRK03011.1-5"/>
    <property type="match status" value="1"/>
</dbReference>
<dbReference type="SUPFAM" id="SSF53067">
    <property type="entry name" value="Actin-like ATPase domain"/>
    <property type="match status" value="2"/>
</dbReference>
<proteinExistence type="inferred from homology"/>
<gene>
    <name evidence="9 11" type="primary">buk</name>
    <name evidence="11" type="ORF">H9813_08095</name>
</gene>
<dbReference type="HAMAP" id="MF_00542">
    <property type="entry name" value="Butyrate_kinase"/>
    <property type="match status" value="1"/>
</dbReference>
<dbReference type="AlphaFoldDB" id="A0A9D2E5G7"/>